<feature type="compositionally biased region" description="Polar residues" evidence="7">
    <location>
        <begin position="194"/>
        <end position="211"/>
    </location>
</feature>
<keyword evidence="1" id="KW-0479">Metal-binding</keyword>
<dbReference type="CDD" id="cd00067">
    <property type="entry name" value="GAL4"/>
    <property type="match status" value="1"/>
</dbReference>
<dbReference type="EMBL" id="NHTK01006129">
    <property type="protein sequence ID" value="PPQ63180.1"/>
    <property type="molecule type" value="Genomic_DNA"/>
</dbReference>
<keyword evidence="4" id="KW-0238">DNA-binding</keyword>
<dbReference type="InParanoid" id="A0A409VDM6"/>
<dbReference type="Proteomes" id="UP000284842">
    <property type="component" value="Unassembled WGS sequence"/>
</dbReference>
<feature type="region of interest" description="Disordered" evidence="7">
    <location>
        <begin position="1"/>
        <end position="25"/>
    </location>
</feature>
<dbReference type="PANTHER" id="PTHR47659:SF7">
    <property type="entry name" value="FUNGAL TRANSCRIPTIONAL REGULATORY PROTEIN, N-TERMINAL DOMAIN-CONTAINING PROTEIN"/>
    <property type="match status" value="1"/>
</dbReference>
<proteinExistence type="predicted"/>
<feature type="compositionally biased region" description="Polar residues" evidence="7">
    <location>
        <begin position="232"/>
        <end position="267"/>
    </location>
</feature>
<protein>
    <recommendedName>
        <fullName evidence="8">Zn(2)-C6 fungal-type domain-containing protein</fullName>
    </recommendedName>
</protein>
<feature type="domain" description="Zn(2)-C6 fungal-type" evidence="8">
    <location>
        <begin position="58"/>
        <end position="89"/>
    </location>
</feature>
<dbReference type="SMART" id="SM00066">
    <property type="entry name" value="GAL4"/>
    <property type="match status" value="1"/>
</dbReference>
<evidence type="ECO:0000256" key="7">
    <source>
        <dbReference type="SAM" id="MobiDB-lite"/>
    </source>
</evidence>
<dbReference type="STRING" id="181874.A0A409VDM6"/>
<comment type="caution">
    <text evidence="9">The sequence shown here is derived from an EMBL/GenBank/DDBJ whole genome shotgun (WGS) entry which is preliminary data.</text>
</comment>
<feature type="compositionally biased region" description="Basic residues" evidence="7">
    <location>
        <begin position="93"/>
        <end position="104"/>
    </location>
</feature>
<feature type="compositionally biased region" description="Polar residues" evidence="7">
    <location>
        <begin position="116"/>
        <end position="128"/>
    </location>
</feature>
<reference evidence="9 10" key="1">
    <citation type="journal article" date="2018" name="Evol. Lett.">
        <title>Horizontal gene cluster transfer increased hallucinogenic mushroom diversity.</title>
        <authorList>
            <person name="Reynolds H.T."/>
            <person name="Vijayakumar V."/>
            <person name="Gluck-Thaler E."/>
            <person name="Korotkin H.B."/>
            <person name="Matheny P.B."/>
            <person name="Slot J.C."/>
        </authorList>
    </citation>
    <scope>NUCLEOTIDE SEQUENCE [LARGE SCALE GENOMIC DNA]</scope>
    <source>
        <strain evidence="9 10">2629</strain>
    </source>
</reference>
<evidence type="ECO:0000256" key="2">
    <source>
        <dbReference type="ARBA" id="ARBA00022833"/>
    </source>
</evidence>
<gene>
    <name evidence="9" type="ORF">CVT24_005725</name>
</gene>
<name>A0A409VDM6_9AGAR</name>
<dbReference type="OrthoDB" id="5575144at2759"/>
<keyword evidence="3" id="KW-0805">Transcription regulation</keyword>
<keyword evidence="6" id="KW-0539">Nucleus</keyword>
<evidence type="ECO:0000313" key="10">
    <source>
        <dbReference type="Proteomes" id="UP000284842"/>
    </source>
</evidence>
<evidence type="ECO:0000259" key="8">
    <source>
        <dbReference type="PROSITE" id="PS50048"/>
    </source>
</evidence>
<feature type="compositionally biased region" description="Low complexity" evidence="7">
    <location>
        <begin position="177"/>
        <end position="193"/>
    </location>
</feature>
<dbReference type="GO" id="GO:0000981">
    <property type="term" value="F:DNA-binding transcription factor activity, RNA polymerase II-specific"/>
    <property type="evidence" value="ECO:0007669"/>
    <property type="project" value="InterPro"/>
</dbReference>
<evidence type="ECO:0000256" key="1">
    <source>
        <dbReference type="ARBA" id="ARBA00022723"/>
    </source>
</evidence>
<keyword evidence="2" id="KW-0862">Zinc</keyword>
<dbReference type="PROSITE" id="PS50048">
    <property type="entry name" value="ZN2_CY6_FUNGAL_2"/>
    <property type="match status" value="1"/>
</dbReference>
<accession>A0A409VDM6</accession>
<evidence type="ECO:0000256" key="4">
    <source>
        <dbReference type="ARBA" id="ARBA00023125"/>
    </source>
</evidence>
<dbReference type="PANTHER" id="PTHR47659">
    <property type="entry name" value="ZN(II)2CYS6 TRANSCRIPTION FACTOR (EUROFUNG)-RELATED"/>
    <property type="match status" value="1"/>
</dbReference>
<feature type="region of interest" description="Disordered" evidence="7">
    <location>
        <begin position="173"/>
        <end position="282"/>
    </location>
</feature>
<organism evidence="9 10">
    <name type="scientific">Panaeolus cyanescens</name>
    <dbReference type="NCBI Taxonomy" id="181874"/>
    <lineage>
        <taxon>Eukaryota</taxon>
        <taxon>Fungi</taxon>
        <taxon>Dikarya</taxon>
        <taxon>Basidiomycota</taxon>
        <taxon>Agaricomycotina</taxon>
        <taxon>Agaricomycetes</taxon>
        <taxon>Agaricomycetidae</taxon>
        <taxon>Agaricales</taxon>
        <taxon>Agaricineae</taxon>
        <taxon>Galeropsidaceae</taxon>
        <taxon>Panaeolus</taxon>
    </lineage>
</organism>
<sequence>MPSIDSKSLDGEETLEPPSSLQHLHPLSYNSMPVYPYTHVLPANQQPIRTKRRQVKNACTHCQKACKKCDDARPCLRCVKYGYSDECVDSQRKERKKGVKRGPYKKRDGKDRAACSVTTSDSAQQGATVVNGVPPQAAANLSGAYLPIGYPPGFYPPYPPMVTKSPNGAPIYPPPQYYLAPGPQLQPQPQLHPHSTQDVDPNQYPHSQPQPFYQPALFSPVHYQYPMHRQDPSASSSTMTQYPPYSPSNYTKNSATINTQAEPSHGATNERNEDHTLTGSSD</sequence>
<dbReference type="InterPro" id="IPR050335">
    <property type="entry name" value="ERT1_acuK_gluconeogen_tf"/>
</dbReference>
<evidence type="ECO:0000256" key="3">
    <source>
        <dbReference type="ARBA" id="ARBA00023015"/>
    </source>
</evidence>
<keyword evidence="10" id="KW-1185">Reference proteome</keyword>
<dbReference type="GO" id="GO:0008270">
    <property type="term" value="F:zinc ion binding"/>
    <property type="evidence" value="ECO:0007669"/>
    <property type="project" value="InterPro"/>
</dbReference>
<evidence type="ECO:0000256" key="5">
    <source>
        <dbReference type="ARBA" id="ARBA00023163"/>
    </source>
</evidence>
<evidence type="ECO:0000313" key="9">
    <source>
        <dbReference type="EMBL" id="PPQ63180.1"/>
    </source>
</evidence>
<feature type="region of interest" description="Disordered" evidence="7">
    <location>
        <begin position="90"/>
        <end position="128"/>
    </location>
</feature>
<keyword evidence="5" id="KW-0804">Transcription</keyword>
<evidence type="ECO:0000256" key="6">
    <source>
        <dbReference type="ARBA" id="ARBA00023242"/>
    </source>
</evidence>
<dbReference type="GO" id="GO:0003677">
    <property type="term" value="F:DNA binding"/>
    <property type="evidence" value="ECO:0007669"/>
    <property type="project" value="UniProtKB-KW"/>
</dbReference>
<dbReference type="AlphaFoldDB" id="A0A409VDM6"/>
<dbReference type="InterPro" id="IPR001138">
    <property type="entry name" value="Zn2Cys6_DnaBD"/>
</dbReference>